<proteinExistence type="predicted"/>
<name>A0A6V7NIG4_ANACO</name>
<reference evidence="1" key="1">
    <citation type="submission" date="2020-07" db="EMBL/GenBank/DDBJ databases">
        <authorList>
            <person name="Lin J."/>
        </authorList>
    </citation>
    <scope>NUCLEOTIDE SEQUENCE</scope>
</reference>
<dbReference type="AlphaFoldDB" id="A0A6V7NIG4"/>
<dbReference type="EMBL" id="LR862139">
    <property type="protein sequence ID" value="CAD1818298.1"/>
    <property type="molecule type" value="Genomic_DNA"/>
</dbReference>
<organism evidence="1">
    <name type="scientific">Ananas comosus var. bracteatus</name>
    <name type="common">red pineapple</name>
    <dbReference type="NCBI Taxonomy" id="296719"/>
    <lineage>
        <taxon>Eukaryota</taxon>
        <taxon>Viridiplantae</taxon>
        <taxon>Streptophyta</taxon>
        <taxon>Embryophyta</taxon>
        <taxon>Tracheophyta</taxon>
        <taxon>Spermatophyta</taxon>
        <taxon>Magnoliopsida</taxon>
        <taxon>Liliopsida</taxon>
        <taxon>Poales</taxon>
        <taxon>Bromeliaceae</taxon>
        <taxon>Bromelioideae</taxon>
        <taxon>Ananas</taxon>
    </lineage>
</organism>
<dbReference type="InterPro" id="IPR009646">
    <property type="entry name" value="Root_cap"/>
</dbReference>
<dbReference type="PANTHER" id="PTHR31656">
    <property type="entry name" value="ROOT CAP DOMAIN-CONTAINING PROTEIN"/>
    <property type="match status" value="1"/>
</dbReference>
<protein>
    <submittedName>
        <fullName evidence="1">Uncharacterized protein</fullName>
    </submittedName>
</protein>
<accession>A0A6V7NIG4</accession>
<dbReference type="Pfam" id="PF06830">
    <property type="entry name" value="Root_cap"/>
    <property type="match status" value="1"/>
</dbReference>
<sequence>MSVAGARYNITADHCSAHLDLAFKFHDLTERVDGVLGRTYRKNYTSRAKVGVAMPVLGGDRDQFTASGLFAVDCAVSRFRTGASAGKEYADMHGKSGPEGRGVLLCNR</sequence>
<evidence type="ECO:0000313" key="1">
    <source>
        <dbReference type="EMBL" id="CAD1818298.1"/>
    </source>
</evidence>
<gene>
    <name evidence="1" type="ORF">CB5_LOCUS1509</name>
</gene>